<dbReference type="Gene3D" id="1.10.3720.10">
    <property type="entry name" value="MetI-like"/>
    <property type="match status" value="1"/>
</dbReference>
<comment type="similarity">
    <text evidence="7">Belongs to the binding-protein-dependent transport system permease family.</text>
</comment>
<dbReference type="RefSeq" id="WP_037235037.1">
    <property type="nucleotide sequence ID" value="NZ_JAEMUK010000008.1"/>
</dbReference>
<evidence type="ECO:0000256" key="2">
    <source>
        <dbReference type="ARBA" id="ARBA00022448"/>
    </source>
</evidence>
<evidence type="ECO:0000256" key="4">
    <source>
        <dbReference type="ARBA" id="ARBA00022692"/>
    </source>
</evidence>
<evidence type="ECO:0000313" key="10">
    <source>
        <dbReference type="Proteomes" id="UP000623250"/>
    </source>
</evidence>
<evidence type="ECO:0000256" key="6">
    <source>
        <dbReference type="ARBA" id="ARBA00023136"/>
    </source>
</evidence>
<feature type="domain" description="ABC transmembrane type-1" evidence="8">
    <location>
        <begin position="88"/>
        <end position="276"/>
    </location>
</feature>
<evidence type="ECO:0000313" key="9">
    <source>
        <dbReference type="EMBL" id="MBJ7542802.1"/>
    </source>
</evidence>
<dbReference type="PANTHER" id="PTHR30151:SF16">
    <property type="entry name" value="ABC TRANSPORTER PERMEASE PROTEIN"/>
    <property type="match status" value="1"/>
</dbReference>
<keyword evidence="2 7" id="KW-0813">Transport</keyword>
<dbReference type="InterPro" id="IPR035906">
    <property type="entry name" value="MetI-like_sf"/>
</dbReference>
<evidence type="ECO:0000256" key="5">
    <source>
        <dbReference type="ARBA" id="ARBA00022989"/>
    </source>
</evidence>
<dbReference type="EMBL" id="JAEMUK010000008">
    <property type="protein sequence ID" value="MBJ7542802.1"/>
    <property type="molecule type" value="Genomic_DNA"/>
</dbReference>
<dbReference type="SUPFAM" id="SSF161098">
    <property type="entry name" value="MetI-like"/>
    <property type="match status" value="1"/>
</dbReference>
<feature type="transmembrane region" description="Helical" evidence="7">
    <location>
        <begin position="140"/>
        <end position="171"/>
    </location>
</feature>
<dbReference type="PROSITE" id="PS50928">
    <property type="entry name" value="ABC_TM1"/>
    <property type="match status" value="1"/>
</dbReference>
<feature type="transmembrane region" description="Helical" evidence="7">
    <location>
        <begin position="98"/>
        <end position="119"/>
    </location>
</feature>
<evidence type="ECO:0000256" key="3">
    <source>
        <dbReference type="ARBA" id="ARBA00022475"/>
    </source>
</evidence>
<feature type="transmembrane region" description="Helical" evidence="7">
    <location>
        <begin position="227"/>
        <end position="247"/>
    </location>
</feature>
<dbReference type="Proteomes" id="UP000623250">
    <property type="component" value="Unassembled WGS sequence"/>
</dbReference>
<reference evidence="9 10" key="1">
    <citation type="submission" date="2020-12" db="EMBL/GenBank/DDBJ databases">
        <title>Revised draft genomes of Rhodomicrobium vannielii ATCC 17100 and Rhodomicrobium udaipurense JA643.</title>
        <authorList>
            <person name="Conners E.M."/>
            <person name="Davenport E.J."/>
            <person name="Bose A."/>
        </authorList>
    </citation>
    <scope>NUCLEOTIDE SEQUENCE [LARGE SCALE GENOMIC DNA]</scope>
    <source>
        <strain evidence="9 10">JA643</strain>
    </source>
</reference>
<comment type="caution">
    <text evidence="9">The sequence shown here is derived from an EMBL/GenBank/DDBJ whole genome shotgun (WGS) entry which is preliminary data.</text>
</comment>
<keyword evidence="10" id="KW-1185">Reference proteome</keyword>
<proteinExistence type="inferred from homology"/>
<accession>A0A8I1KIM6</accession>
<sequence>MPETLADAARRQDVFFETQSAEAIGPIEKRVSFASRAWGNGAFRKTLILIALAVVWELYARHLNNDLLFPTFIQTLTAFFNEMADGTLPRRVWVSLKVLLTGYGIGILIAAFITVLALVTRIGEDLLETLTAMFNPLPAIALLPLALIWFGLGAQSIVFVLVHSVLWPVALNANSGFKSVSPTLRMVGRNYGLGLLATVRQILIPAALPSLITGLKVGWAFAWRTLIAAELVFGVSSGSGGLGWFIFENKNQLEIANVFAGLFTVILIGLAVEGLIFRTLEERTVRRWGMQS</sequence>
<feature type="transmembrane region" description="Helical" evidence="7">
    <location>
        <begin position="259"/>
        <end position="280"/>
    </location>
</feature>
<keyword evidence="4 7" id="KW-0812">Transmembrane</keyword>
<protein>
    <submittedName>
        <fullName evidence="9">ABC transporter permease</fullName>
    </submittedName>
</protein>
<dbReference type="AlphaFoldDB" id="A0A8I1KIM6"/>
<evidence type="ECO:0000256" key="1">
    <source>
        <dbReference type="ARBA" id="ARBA00004651"/>
    </source>
</evidence>
<gene>
    <name evidence="9" type="ORF">JDN41_04450</name>
</gene>
<keyword evidence="3" id="KW-1003">Cell membrane</keyword>
<evidence type="ECO:0000259" key="8">
    <source>
        <dbReference type="PROSITE" id="PS50928"/>
    </source>
</evidence>
<dbReference type="Pfam" id="PF00528">
    <property type="entry name" value="BPD_transp_1"/>
    <property type="match status" value="1"/>
</dbReference>
<name>A0A8I1KIM6_9HYPH</name>
<dbReference type="CDD" id="cd06261">
    <property type="entry name" value="TM_PBP2"/>
    <property type="match status" value="1"/>
</dbReference>
<dbReference type="InterPro" id="IPR000515">
    <property type="entry name" value="MetI-like"/>
</dbReference>
<keyword evidence="5 7" id="KW-1133">Transmembrane helix</keyword>
<dbReference type="PANTHER" id="PTHR30151">
    <property type="entry name" value="ALKANE SULFONATE ABC TRANSPORTER-RELATED, MEMBRANE SUBUNIT"/>
    <property type="match status" value="1"/>
</dbReference>
<comment type="subcellular location">
    <subcellularLocation>
        <location evidence="1 7">Cell membrane</location>
        <topology evidence="1 7">Multi-pass membrane protein</topology>
    </subcellularLocation>
</comment>
<dbReference type="GO" id="GO:0055085">
    <property type="term" value="P:transmembrane transport"/>
    <property type="evidence" value="ECO:0007669"/>
    <property type="project" value="InterPro"/>
</dbReference>
<dbReference type="GO" id="GO:0005886">
    <property type="term" value="C:plasma membrane"/>
    <property type="evidence" value="ECO:0007669"/>
    <property type="project" value="UniProtKB-SubCell"/>
</dbReference>
<evidence type="ECO:0000256" key="7">
    <source>
        <dbReference type="RuleBase" id="RU363032"/>
    </source>
</evidence>
<organism evidence="9 10">
    <name type="scientific">Rhodomicrobium udaipurense</name>
    <dbReference type="NCBI Taxonomy" id="1202716"/>
    <lineage>
        <taxon>Bacteria</taxon>
        <taxon>Pseudomonadati</taxon>
        <taxon>Pseudomonadota</taxon>
        <taxon>Alphaproteobacteria</taxon>
        <taxon>Hyphomicrobiales</taxon>
        <taxon>Hyphomicrobiaceae</taxon>
        <taxon>Rhodomicrobium</taxon>
    </lineage>
</organism>
<keyword evidence="6 7" id="KW-0472">Membrane</keyword>